<evidence type="ECO:0000313" key="5">
    <source>
        <dbReference type="EMBL" id="GCC35673.1"/>
    </source>
</evidence>
<feature type="compositionally biased region" description="Basic residues" evidence="4">
    <location>
        <begin position="343"/>
        <end position="355"/>
    </location>
</feature>
<feature type="compositionally biased region" description="Polar residues" evidence="4">
    <location>
        <begin position="1"/>
        <end position="11"/>
    </location>
</feature>
<dbReference type="EMBL" id="BEZZ01000730">
    <property type="protein sequence ID" value="GCC35673.1"/>
    <property type="molecule type" value="Genomic_DNA"/>
</dbReference>
<keyword evidence="6" id="KW-1185">Reference proteome</keyword>
<feature type="compositionally biased region" description="Basic and acidic residues" evidence="4">
    <location>
        <begin position="359"/>
        <end position="375"/>
    </location>
</feature>
<comment type="caution">
    <text evidence="5">The sequence shown here is derived from an EMBL/GenBank/DDBJ whole genome shotgun (WGS) entry which is preliminary data.</text>
</comment>
<organism evidence="5 6">
    <name type="scientific">Chiloscyllium punctatum</name>
    <name type="common">Brownbanded bambooshark</name>
    <name type="synonym">Hemiscyllium punctatum</name>
    <dbReference type="NCBI Taxonomy" id="137246"/>
    <lineage>
        <taxon>Eukaryota</taxon>
        <taxon>Metazoa</taxon>
        <taxon>Chordata</taxon>
        <taxon>Craniata</taxon>
        <taxon>Vertebrata</taxon>
        <taxon>Chondrichthyes</taxon>
        <taxon>Elasmobranchii</taxon>
        <taxon>Galeomorphii</taxon>
        <taxon>Galeoidea</taxon>
        <taxon>Orectolobiformes</taxon>
        <taxon>Hemiscylliidae</taxon>
        <taxon>Chiloscyllium</taxon>
    </lineage>
</organism>
<dbReference type="AlphaFoldDB" id="A0A401SZ76"/>
<reference evidence="5 6" key="1">
    <citation type="journal article" date="2018" name="Nat. Ecol. Evol.">
        <title>Shark genomes provide insights into elasmobranch evolution and the origin of vertebrates.</title>
        <authorList>
            <person name="Hara Y"/>
            <person name="Yamaguchi K"/>
            <person name="Onimaru K"/>
            <person name="Kadota M"/>
            <person name="Koyanagi M"/>
            <person name="Keeley SD"/>
            <person name="Tatsumi K"/>
            <person name="Tanaka K"/>
            <person name="Motone F"/>
            <person name="Kageyama Y"/>
            <person name="Nozu R"/>
            <person name="Adachi N"/>
            <person name="Nishimura O"/>
            <person name="Nakagawa R"/>
            <person name="Tanegashima C"/>
            <person name="Kiyatake I"/>
            <person name="Matsumoto R"/>
            <person name="Murakumo K"/>
            <person name="Nishida K"/>
            <person name="Terakita A"/>
            <person name="Kuratani S"/>
            <person name="Sato K"/>
            <person name="Hyodo S Kuraku.S."/>
        </authorList>
    </citation>
    <scope>NUCLEOTIDE SEQUENCE [LARGE SCALE GENOMIC DNA]</scope>
</reference>
<dbReference type="Proteomes" id="UP000287033">
    <property type="component" value="Unassembled WGS sequence"/>
</dbReference>
<evidence type="ECO:0008006" key="7">
    <source>
        <dbReference type="Google" id="ProtNLM"/>
    </source>
</evidence>
<proteinExistence type="predicted"/>
<evidence type="ECO:0000256" key="2">
    <source>
        <dbReference type="ARBA" id="ARBA00023054"/>
    </source>
</evidence>
<feature type="compositionally biased region" description="Basic and acidic residues" evidence="4">
    <location>
        <begin position="204"/>
        <end position="236"/>
    </location>
</feature>
<protein>
    <recommendedName>
        <fullName evidence="7">Coiled-coil domain-containing protein 9B</fullName>
    </recommendedName>
</protein>
<dbReference type="STRING" id="137246.A0A401SZ76"/>
<evidence type="ECO:0000313" key="6">
    <source>
        <dbReference type="Proteomes" id="UP000287033"/>
    </source>
</evidence>
<dbReference type="PANTHER" id="PTHR15635">
    <property type="entry name" value="COILED-COIL DOMAIN CONTAINING PROTEIN 9"/>
    <property type="match status" value="1"/>
</dbReference>
<feature type="coiled-coil region" evidence="3">
    <location>
        <begin position="68"/>
        <end position="109"/>
    </location>
</feature>
<evidence type="ECO:0000256" key="3">
    <source>
        <dbReference type="SAM" id="Coils"/>
    </source>
</evidence>
<feature type="compositionally biased region" description="Basic and acidic residues" evidence="4">
    <location>
        <begin position="131"/>
        <end position="142"/>
    </location>
</feature>
<feature type="region of interest" description="Disordered" evidence="4">
    <location>
        <begin position="1"/>
        <end position="43"/>
    </location>
</feature>
<dbReference type="InterPro" id="IPR029336">
    <property type="entry name" value="DUF4594"/>
</dbReference>
<name>A0A401SZ76_CHIPU</name>
<dbReference type="PANTHER" id="PTHR15635:SF12">
    <property type="entry name" value="HABP4_PAI-RBP1 DOMAIN-CONTAINING PROTEIN"/>
    <property type="match status" value="1"/>
</dbReference>
<feature type="region of interest" description="Disordered" evidence="4">
    <location>
        <begin position="129"/>
        <end position="161"/>
    </location>
</feature>
<dbReference type="OMA" id="NTINGMM"/>
<keyword evidence="1" id="KW-0597">Phosphoprotein</keyword>
<dbReference type="OrthoDB" id="10058133at2759"/>
<dbReference type="Pfam" id="PF15266">
    <property type="entry name" value="DUF4594"/>
    <property type="match status" value="1"/>
</dbReference>
<feature type="region of interest" description="Disordered" evidence="4">
    <location>
        <begin position="204"/>
        <end position="250"/>
    </location>
</feature>
<keyword evidence="2 3" id="KW-0175">Coiled coil</keyword>
<gene>
    <name evidence="5" type="ORF">chiPu_0014160</name>
</gene>
<evidence type="ECO:0000256" key="1">
    <source>
        <dbReference type="ARBA" id="ARBA00022553"/>
    </source>
</evidence>
<evidence type="ECO:0000256" key="4">
    <source>
        <dbReference type="SAM" id="MobiDB-lite"/>
    </source>
</evidence>
<feature type="region of interest" description="Disordered" evidence="4">
    <location>
        <begin position="678"/>
        <end position="701"/>
    </location>
</feature>
<feature type="compositionally biased region" description="Basic and acidic residues" evidence="4">
    <location>
        <begin position="384"/>
        <end position="395"/>
    </location>
</feature>
<accession>A0A401SZ76</accession>
<feature type="region of interest" description="Disordered" evidence="4">
    <location>
        <begin position="341"/>
        <end position="395"/>
    </location>
</feature>
<sequence>MAQGRQGTPQRNRGCAENDSDGGPSEVVGDGGALSKDGREKMRIPNCREMTKCKGRDWGQDTVVDVILKTKEEKDAELDKKIEALRKKNEALVKRYQEIEEDKKKAELEGMAVTTRKNRPENLTITITKAPNEKRVVSEKRTFGPTSSLRGSEADAGQRFSVGRGQRLRKFVVEESKAKEWEERRKQNIEKMNEEMEKIAEYERSQLEGKVDKNPVRNFLDDRRRSGPLPEGDKRVGSRRNVRNWGGPDFEMVKSGIEKKRWEKGCPEGGLPVQKGTVDMTLLMTGRERAEYVRWKKEREQIDQERLARHKNSKGEWKRAWDANKTEDMFREDFAVENELGFHKRKGGRNARKSSGRFQHHDTRDDGNHADKTKELFPWSEATDSSKSKGKDRLTGRARSFKLDIKEKNEIQRDTGGQWVETVTEEHKKQKVNEDAELRKNADLDVVMFDWQEAEEGTDWMNGEWETIEMRDSQKSSINRKAVRRAPMDTEGTVNKLKPCSSKLGNLSLAEELIHIRPILHHNVSGKSNSDFPSENGISVQAILTKNDMQDLEDTGNVLKYCYPSDSSKKSAFDEISNQLSTTEDHLPLKDRNQLGLELAGCPNSLDGNAAVLEKNILIAVCDEEKKCSSATGVATKGLAMSLKLQDQSAQEIAGKLQPAVITDRAVTLQDDQGNSFSTSRVGIVSSGHQPGKYQEELSKGNVRTDIDCEEIKGTPDDSESSKVSPDATILDITNTINGMMIEEK</sequence>